<organism evidence="1 2">
    <name type="scientific">Engystomops pustulosus</name>
    <name type="common">Tungara frog</name>
    <name type="synonym">Physalaemus pustulosus</name>
    <dbReference type="NCBI Taxonomy" id="76066"/>
    <lineage>
        <taxon>Eukaryota</taxon>
        <taxon>Metazoa</taxon>
        <taxon>Chordata</taxon>
        <taxon>Craniata</taxon>
        <taxon>Vertebrata</taxon>
        <taxon>Euteleostomi</taxon>
        <taxon>Amphibia</taxon>
        <taxon>Batrachia</taxon>
        <taxon>Anura</taxon>
        <taxon>Neobatrachia</taxon>
        <taxon>Hyloidea</taxon>
        <taxon>Leptodactylidae</taxon>
        <taxon>Leiuperinae</taxon>
        <taxon>Engystomops</taxon>
    </lineage>
</organism>
<dbReference type="EMBL" id="WNYA01000001">
    <property type="protein sequence ID" value="KAG8592744.1"/>
    <property type="molecule type" value="Genomic_DNA"/>
</dbReference>
<evidence type="ECO:0000313" key="1">
    <source>
        <dbReference type="EMBL" id="KAG8592744.1"/>
    </source>
</evidence>
<comment type="caution">
    <text evidence="1">The sequence shown here is derived from an EMBL/GenBank/DDBJ whole genome shotgun (WGS) entry which is preliminary data.</text>
</comment>
<keyword evidence="2" id="KW-1185">Reference proteome</keyword>
<name>A0AAV7D5N4_ENGPU</name>
<evidence type="ECO:0000313" key="2">
    <source>
        <dbReference type="Proteomes" id="UP000824782"/>
    </source>
</evidence>
<protein>
    <submittedName>
        <fullName evidence="1">Uncharacterized protein</fullName>
    </submittedName>
</protein>
<dbReference type="Proteomes" id="UP000824782">
    <property type="component" value="Unassembled WGS sequence"/>
</dbReference>
<accession>A0AAV7D5N4</accession>
<proteinExistence type="predicted"/>
<dbReference type="AlphaFoldDB" id="A0AAV7D5N4"/>
<sequence length="77" mass="9438">MYLLFAAPYLYENYKEFELQIFQIQFNLLKMLSVISDFHNENLKYSQSRGWMCARKRECFVLSLPAPWTLYNCWIRI</sequence>
<gene>
    <name evidence="1" type="ORF">GDO81_000610</name>
</gene>
<reference evidence="1" key="1">
    <citation type="thesis" date="2020" institute="ProQuest LLC" country="789 East Eisenhower Parkway, Ann Arbor, MI, USA">
        <title>Comparative Genomics and Chromosome Evolution.</title>
        <authorList>
            <person name="Mudd A.B."/>
        </authorList>
    </citation>
    <scope>NUCLEOTIDE SEQUENCE</scope>
    <source>
        <strain evidence="1">237g6f4</strain>
        <tissue evidence="1">Blood</tissue>
    </source>
</reference>